<dbReference type="Proteomes" id="UP000006727">
    <property type="component" value="Chromosome 16"/>
</dbReference>
<evidence type="ECO:0000313" key="2">
    <source>
        <dbReference type="EnsemblPlants" id="PAC:32985409.CDS.1"/>
    </source>
</evidence>
<evidence type="ECO:0000256" key="1">
    <source>
        <dbReference type="SAM" id="SignalP"/>
    </source>
</evidence>
<reference evidence="2 3" key="2">
    <citation type="journal article" date="2018" name="Plant J.">
        <title>The Physcomitrella patens chromosome-scale assembly reveals moss genome structure and evolution.</title>
        <authorList>
            <person name="Lang D."/>
            <person name="Ullrich K.K."/>
            <person name="Murat F."/>
            <person name="Fuchs J."/>
            <person name="Jenkins J."/>
            <person name="Haas F.B."/>
            <person name="Piednoel M."/>
            <person name="Gundlach H."/>
            <person name="Van Bel M."/>
            <person name="Meyberg R."/>
            <person name="Vives C."/>
            <person name="Morata J."/>
            <person name="Symeonidi A."/>
            <person name="Hiss M."/>
            <person name="Muchero W."/>
            <person name="Kamisugi Y."/>
            <person name="Saleh O."/>
            <person name="Blanc G."/>
            <person name="Decker E.L."/>
            <person name="van Gessel N."/>
            <person name="Grimwood J."/>
            <person name="Hayes R.D."/>
            <person name="Graham S.W."/>
            <person name="Gunter L.E."/>
            <person name="McDaniel S.F."/>
            <person name="Hoernstein S.N.W."/>
            <person name="Larsson A."/>
            <person name="Li F.W."/>
            <person name="Perroud P.F."/>
            <person name="Phillips J."/>
            <person name="Ranjan P."/>
            <person name="Rokshar D.S."/>
            <person name="Rothfels C.J."/>
            <person name="Schneider L."/>
            <person name="Shu S."/>
            <person name="Stevenson D.W."/>
            <person name="Thummler F."/>
            <person name="Tillich M."/>
            <person name="Villarreal Aguilar J.C."/>
            <person name="Widiez T."/>
            <person name="Wong G.K."/>
            <person name="Wymore A."/>
            <person name="Zhang Y."/>
            <person name="Zimmer A.D."/>
            <person name="Quatrano R.S."/>
            <person name="Mayer K.F.X."/>
            <person name="Goodstein D."/>
            <person name="Casacuberta J.M."/>
            <person name="Vandepoele K."/>
            <person name="Reski R."/>
            <person name="Cuming A.C."/>
            <person name="Tuskan G.A."/>
            <person name="Maumus F."/>
            <person name="Salse J."/>
            <person name="Schmutz J."/>
            <person name="Rensing S.A."/>
        </authorList>
    </citation>
    <scope>NUCLEOTIDE SEQUENCE [LARGE SCALE GENOMIC DNA]</scope>
    <source>
        <strain evidence="2 3">cv. Gransden 2004</strain>
    </source>
</reference>
<organism evidence="2 3">
    <name type="scientific">Physcomitrium patens</name>
    <name type="common">Spreading-leaved earth moss</name>
    <name type="synonym">Physcomitrella patens</name>
    <dbReference type="NCBI Taxonomy" id="3218"/>
    <lineage>
        <taxon>Eukaryota</taxon>
        <taxon>Viridiplantae</taxon>
        <taxon>Streptophyta</taxon>
        <taxon>Embryophyta</taxon>
        <taxon>Bryophyta</taxon>
        <taxon>Bryophytina</taxon>
        <taxon>Bryopsida</taxon>
        <taxon>Funariidae</taxon>
        <taxon>Funariales</taxon>
        <taxon>Funariaceae</taxon>
        <taxon>Physcomitrium</taxon>
    </lineage>
</organism>
<dbReference type="InParanoid" id="A0A7I3ZXP2"/>
<evidence type="ECO:0000313" key="3">
    <source>
        <dbReference type="Proteomes" id="UP000006727"/>
    </source>
</evidence>
<keyword evidence="1" id="KW-0732">Signal</keyword>
<sequence>MCAALFLKMHGLFCLFQEEMDEAASDTAAVASSSWIILNLIIIDRTCEQDHSNNLFFYPEYLLSEALADVFHDLFVTEHKWHNPAETLEEFVSSTHIVSLRPTS</sequence>
<reference evidence="2 3" key="1">
    <citation type="journal article" date="2008" name="Science">
        <title>The Physcomitrella genome reveals evolutionary insights into the conquest of land by plants.</title>
        <authorList>
            <person name="Rensing S."/>
            <person name="Lang D."/>
            <person name="Zimmer A."/>
            <person name="Terry A."/>
            <person name="Salamov A."/>
            <person name="Shapiro H."/>
            <person name="Nishiyama T."/>
            <person name="Perroud P.-F."/>
            <person name="Lindquist E."/>
            <person name="Kamisugi Y."/>
            <person name="Tanahashi T."/>
            <person name="Sakakibara K."/>
            <person name="Fujita T."/>
            <person name="Oishi K."/>
            <person name="Shin-I T."/>
            <person name="Kuroki Y."/>
            <person name="Toyoda A."/>
            <person name="Suzuki Y."/>
            <person name="Hashimoto A."/>
            <person name="Yamaguchi K."/>
            <person name="Sugano A."/>
            <person name="Kohara Y."/>
            <person name="Fujiyama A."/>
            <person name="Anterola A."/>
            <person name="Aoki S."/>
            <person name="Ashton N."/>
            <person name="Barbazuk W.B."/>
            <person name="Barker E."/>
            <person name="Bennetzen J."/>
            <person name="Bezanilla M."/>
            <person name="Blankenship R."/>
            <person name="Cho S.H."/>
            <person name="Dutcher S."/>
            <person name="Estelle M."/>
            <person name="Fawcett J.A."/>
            <person name="Gundlach H."/>
            <person name="Hanada K."/>
            <person name="Heyl A."/>
            <person name="Hicks K.A."/>
            <person name="Hugh J."/>
            <person name="Lohr M."/>
            <person name="Mayer K."/>
            <person name="Melkozernov A."/>
            <person name="Murata T."/>
            <person name="Nelson D."/>
            <person name="Pils B."/>
            <person name="Prigge M."/>
            <person name="Reiss B."/>
            <person name="Renner T."/>
            <person name="Rombauts S."/>
            <person name="Rushton P."/>
            <person name="Sanderfoot A."/>
            <person name="Schween G."/>
            <person name="Shiu S.-H."/>
            <person name="Stueber K."/>
            <person name="Theodoulou F.L."/>
            <person name="Tu H."/>
            <person name="Van de Peer Y."/>
            <person name="Verrier P.J."/>
            <person name="Waters E."/>
            <person name="Wood A."/>
            <person name="Yang L."/>
            <person name="Cove D."/>
            <person name="Cuming A."/>
            <person name="Hasebe M."/>
            <person name="Lucas S."/>
            <person name="Mishler D.B."/>
            <person name="Reski R."/>
            <person name="Grigoriev I."/>
            <person name="Quatrano R.S."/>
            <person name="Boore J.L."/>
        </authorList>
    </citation>
    <scope>NUCLEOTIDE SEQUENCE [LARGE SCALE GENOMIC DNA]</scope>
    <source>
        <strain evidence="2 3">cv. Gransden 2004</strain>
    </source>
</reference>
<proteinExistence type="predicted"/>
<feature type="signal peptide" evidence="1">
    <location>
        <begin position="1"/>
        <end position="17"/>
    </location>
</feature>
<protein>
    <submittedName>
        <fullName evidence="2">Uncharacterized protein</fullName>
    </submittedName>
</protein>
<dbReference type="EnsemblPlants" id="Pp3c16_5140V3.1">
    <property type="protein sequence ID" value="PAC:32985409.CDS.1"/>
    <property type="gene ID" value="Pp3c16_5140"/>
</dbReference>
<keyword evidence="3" id="KW-1185">Reference proteome</keyword>
<dbReference type="AlphaFoldDB" id="A0A7I3ZXP2"/>
<reference evidence="2" key="3">
    <citation type="submission" date="2020-12" db="UniProtKB">
        <authorList>
            <consortium name="EnsemblPlants"/>
        </authorList>
    </citation>
    <scope>IDENTIFICATION</scope>
</reference>
<feature type="chain" id="PRO_5029900040" evidence="1">
    <location>
        <begin position="18"/>
        <end position="104"/>
    </location>
</feature>
<accession>A0A7I3ZXP2</accession>
<name>A0A7I3ZXP2_PHYPA</name>
<dbReference type="Gramene" id="Pp3c16_5140V3.1">
    <property type="protein sequence ID" value="PAC:32985409.CDS.1"/>
    <property type="gene ID" value="Pp3c16_5140"/>
</dbReference>
<dbReference type="EMBL" id="ABEU02000016">
    <property type="status" value="NOT_ANNOTATED_CDS"/>
    <property type="molecule type" value="Genomic_DNA"/>
</dbReference>